<feature type="region of interest" description="Disordered" evidence="4">
    <location>
        <begin position="742"/>
        <end position="948"/>
    </location>
</feature>
<evidence type="ECO:0000256" key="3">
    <source>
        <dbReference type="SAM" id="Coils"/>
    </source>
</evidence>
<dbReference type="AlphaFoldDB" id="A0A7D8UQ29"/>
<proteinExistence type="inferred from homology"/>
<accession>A0A7D8UQ29</accession>
<feature type="coiled-coil region" evidence="3">
    <location>
        <begin position="982"/>
        <end position="1009"/>
    </location>
</feature>
<feature type="compositionally biased region" description="Low complexity" evidence="4">
    <location>
        <begin position="755"/>
        <end position="766"/>
    </location>
</feature>
<feature type="compositionally biased region" description="Polar residues" evidence="4">
    <location>
        <begin position="78"/>
        <end position="98"/>
    </location>
</feature>
<keyword evidence="6" id="KW-1185">Reference proteome</keyword>
<evidence type="ECO:0000256" key="4">
    <source>
        <dbReference type="SAM" id="MobiDB-lite"/>
    </source>
</evidence>
<comment type="similarity">
    <text evidence="2">Belongs to the YPP1 family.</text>
</comment>
<dbReference type="SMART" id="SM00028">
    <property type="entry name" value="TPR"/>
    <property type="match status" value="4"/>
</dbReference>
<reference evidence="5 6" key="1">
    <citation type="submission" date="2018-05" db="EMBL/GenBank/DDBJ databases">
        <title>Whole genome sequencing for identification of molecular markers to develop diagnostic detection tools for the regulated plant pathogen Lachnellula willkommii.</title>
        <authorList>
            <person name="Giroux E."/>
            <person name="Bilodeau G."/>
        </authorList>
    </citation>
    <scope>NUCLEOTIDE SEQUENCE [LARGE SCALE GENOMIC DNA]</scope>
    <source>
        <strain evidence="5 6">CBS 625.97</strain>
    </source>
</reference>
<organism evidence="5 6">
    <name type="scientific">Lachnellula cervina</name>
    <dbReference type="NCBI Taxonomy" id="1316786"/>
    <lineage>
        <taxon>Eukaryota</taxon>
        <taxon>Fungi</taxon>
        <taxon>Dikarya</taxon>
        <taxon>Ascomycota</taxon>
        <taxon>Pezizomycotina</taxon>
        <taxon>Leotiomycetes</taxon>
        <taxon>Helotiales</taxon>
        <taxon>Lachnaceae</taxon>
        <taxon>Lachnellula</taxon>
    </lineage>
</organism>
<feature type="compositionally biased region" description="Polar residues" evidence="4">
    <location>
        <begin position="790"/>
        <end position="814"/>
    </location>
</feature>
<dbReference type="InterPro" id="IPR011990">
    <property type="entry name" value="TPR-like_helical_dom_sf"/>
</dbReference>
<evidence type="ECO:0000313" key="5">
    <source>
        <dbReference type="EMBL" id="TVY52940.1"/>
    </source>
</evidence>
<sequence length="1262" mass="139581">MSREQTKAAHYIQQLDEARCQGNWDAVPELVRKVKKHAPNRTCMSTTPLLLYEPKAQGRGLTLTAESEHAVTEYALNHPNSSRPGTARPSTANSTQSPSISRYIPLLLEAIENERTYVEDEFQAAVSLGWIHWQLGEPGLAASRLPRSIEQDFSQLDGTKKESAEWTRVCALKASYIKGASQSRTGAVAEALETYESALPILTSVSSMQQGRELRSWAELYLTGFCLLSSLALKSKISSILETETLSAFRAWAKFWDTQAPLPTGGKAAQAEVSRRGVWKEYYITLSDLLQQELPFPTTSLTTAYAETSTRLQQRAELKRIEAKYETLLLNEVQFPKAEEGSEEVEAFVDIVMQNWRILCGSSWNEHDLGEGGAEGVSRGVLDILYRAATKTFHSTAILRHLFTVHLAVAEFELALKAFDTYLEIVKKSKARVEKTGEPEQGLDDDETVLRTASECIKALCRYGSREGVEKAKELGHYFEEWLDKHHPTERENGNGKALENGDPSDLGTIIAPTMFAMAWRCIGIGHAQWARLTFDATTRLEIQLRAIRCFKKALSPEFESSTDVETLFALGTILAERRELSPAIEVVKVGLMPRRPSTTSHPHGLGPQPGRFARERSLIPLWHLMALLLSARQDFVTAAKSCEGAFEQFQDPKYLFGEDESNGSYRSEHLKEKTTPRNQGVVDEMDDFEKESVLEVKMTQLALIEVLEGPEIAVNASDELLSLYTRLFDAPQKQPALTVVPATPIPPKSSAGTIRSIKGSIFGRSGRSRRKSNSLAPTPEEQSTHRRPQTTQTVAPTIQVTGENGAPTRQRSYSTKDPHHHEKLQKRNESESRKKSNGNSRSTSAGGRKANTDSPPRATTVDGEKFFTPPVETQDKEDWFTEEIDSEKVGVAVSPESKSARQAKPLPPKTQQMAHREPALKPAHPDPAVAQDSRLPDSNPYLRSTNPVTRFPKEQERRRRIAILVKVWLLVSGFYRRASMFDDAKGALEEAQNLVEAMESEVTKVTSGNVTIDIAGWGGGKSVGALWGDVFSEVSFAMFVYYDGSLTHSQRGYLAVAELLPYVALQHFESALTHFPDHPSATVGLSNILLDIYTEDLLPLPSIPTLVQPHTFSTPSASTVNTLVPPTAPITTSVPTKITFSLPGTQHGPLGLPIAKPAPPQIKTPTPSSPETPTRPQSPKESSAAFLDRLAARDRAYGLLSGLTKLGTGWNYSEAWFALARAYEEGGQPDKAREVLWWCVELEEARAVRDWSVVGSGGYVL</sequence>
<gene>
    <name evidence="5" type="primary">ypp1</name>
    <name evidence="5" type="ORF">LCER1_G006349</name>
</gene>
<dbReference type="EMBL" id="QGMG01000526">
    <property type="protein sequence ID" value="TVY52940.1"/>
    <property type="molecule type" value="Genomic_DNA"/>
</dbReference>
<protein>
    <submittedName>
        <fullName evidence="5">Putative cargo-transport protein ypp1</fullName>
    </submittedName>
</protein>
<evidence type="ECO:0000256" key="2">
    <source>
        <dbReference type="ARBA" id="ARBA00038251"/>
    </source>
</evidence>
<feature type="compositionally biased region" description="Pro residues" evidence="4">
    <location>
        <begin position="1157"/>
        <end position="1171"/>
    </location>
</feature>
<comment type="function">
    <text evidence="1">Involved in endocytosis.</text>
</comment>
<dbReference type="OrthoDB" id="29013at2759"/>
<dbReference type="PANTHER" id="PTHR23083">
    <property type="entry name" value="TETRATRICOPEPTIDE REPEAT PROTEIN, TPR"/>
    <property type="match status" value="1"/>
</dbReference>
<keyword evidence="3" id="KW-0175">Coiled coil</keyword>
<evidence type="ECO:0000256" key="1">
    <source>
        <dbReference type="ARBA" id="ARBA00002550"/>
    </source>
</evidence>
<feature type="region of interest" description="Disordered" evidence="4">
    <location>
        <begin position="76"/>
        <end position="98"/>
    </location>
</feature>
<name>A0A7D8UQ29_9HELO</name>
<dbReference type="PANTHER" id="PTHR23083:SF464">
    <property type="entry name" value="TETRATRICOPEPTIDE REPEAT DOMAIN 7, ISOFORM A"/>
    <property type="match status" value="1"/>
</dbReference>
<feature type="compositionally biased region" description="Basic and acidic residues" evidence="4">
    <location>
        <begin position="815"/>
        <end position="835"/>
    </location>
</feature>
<dbReference type="InterPro" id="IPR019734">
    <property type="entry name" value="TPR_rpt"/>
</dbReference>
<dbReference type="Proteomes" id="UP000481288">
    <property type="component" value="Unassembled WGS sequence"/>
</dbReference>
<dbReference type="SUPFAM" id="SSF48452">
    <property type="entry name" value="TPR-like"/>
    <property type="match status" value="1"/>
</dbReference>
<comment type="caution">
    <text evidence="5">The sequence shown here is derived from an EMBL/GenBank/DDBJ whole genome shotgun (WGS) entry which is preliminary data.</text>
</comment>
<dbReference type="Gene3D" id="1.25.40.10">
    <property type="entry name" value="Tetratricopeptide repeat domain"/>
    <property type="match status" value="1"/>
</dbReference>
<feature type="region of interest" description="Disordered" evidence="4">
    <location>
        <begin position="1155"/>
        <end position="1184"/>
    </location>
</feature>
<feature type="compositionally biased region" description="Low complexity" evidence="4">
    <location>
        <begin position="1172"/>
        <end position="1184"/>
    </location>
</feature>
<dbReference type="InterPro" id="IPR051722">
    <property type="entry name" value="Endocytosis_PI4K-reg_protein"/>
</dbReference>
<evidence type="ECO:0000313" key="6">
    <source>
        <dbReference type="Proteomes" id="UP000481288"/>
    </source>
</evidence>